<dbReference type="Pfam" id="PF05117">
    <property type="entry name" value="DUF695"/>
    <property type="match status" value="1"/>
</dbReference>
<sequence length="364" mass="43139">MSFLKNIFAKKDESIKSYSDFWNWFQNNEKIFFNIVKENKNIEKDFFDKLSYKLEELKDGYFYLTGMYNDNTVELIFTADSNIKNIVFVEELVEHAPKIIGWKFTALKPALDIENLAINMGEYKFDSDNLSFYSNDYADYPDEIDITVIHDDLTEENKDQIANGIYIFLDNYLGELDFVNNIDNLQVISKNEAKKELIPITKLKDFLIWRQKEFIEKYDGVRYNTEEDEYSILEAELKNGNNLIAVVNSNLLNWDSKASHPWIAVITFKFNGHSNNGMPYENDYKRLNEIEESILQQLLDKNGYLYIGRQTANSEREIYFACKDFRKPSKVLFSIQQKYGNEFDVGYDIYKDKYWQSFERFIPK</sequence>
<protein>
    <recommendedName>
        <fullName evidence="1">DUF695 domain-containing protein</fullName>
    </recommendedName>
</protein>
<name>A0A1I4WF21_9FLAO</name>
<dbReference type="AlphaFoldDB" id="A0A1I4WF21"/>
<reference evidence="3" key="1">
    <citation type="submission" date="2016-10" db="EMBL/GenBank/DDBJ databases">
        <authorList>
            <person name="Varghese N."/>
            <person name="Submissions S."/>
        </authorList>
    </citation>
    <scope>NUCLEOTIDE SEQUENCE [LARGE SCALE GENOMIC DNA]</scope>
    <source>
        <strain evidence="3">DS-12</strain>
    </source>
</reference>
<dbReference type="STRING" id="913024.SAMN05421741_101199"/>
<evidence type="ECO:0000313" key="3">
    <source>
        <dbReference type="Proteomes" id="UP000199036"/>
    </source>
</evidence>
<evidence type="ECO:0000313" key="2">
    <source>
        <dbReference type="EMBL" id="SFN12238.1"/>
    </source>
</evidence>
<dbReference type="RefSeq" id="WP_091517653.1">
    <property type="nucleotide sequence ID" value="NZ_FOVI01000001.1"/>
</dbReference>
<dbReference type="OrthoDB" id="9151249at2"/>
<dbReference type="InterPro" id="IPR016097">
    <property type="entry name" value="DUF695"/>
</dbReference>
<accession>A0A1I4WF21</accession>
<evidence type="ECO:0000259" key="1">
    <source>
        <dbReference type="Pfam" id="PF05117"/>
    </source>
</evidence>
<proteinExistence type="predicted"/>
<keyword evidence="3" id="KW-1185">Reference proteome</keyword>
<gene>
    <name evidence="2" type="ORF">SAMN05421741_101199</name>
</gene>
<dbReference type="EMBL" id="FOVI01000001">
    <property type="protein sequence ID" value="SFN12238.1"/>
    <property type="molecule type" value="Genomic_DNA"/>
</dbReference>
<organism evidence="2 3">
    <name type="scientific">Paenimyroides ummariense</name>
    <dbReference type="NCBI Taxonomy" id="913024"/>
    <lineage>
        <taxon>Bacteria</taxon>
        <taxon>Pseudomonadati</taxon>
        <taxon>Bacteroidota</taxon>
        <taxon>Flavobacteriia</taxon>
        <taxon>Flavobacteriales</taxon>
        <taxon>Flavobacteriaceae</taxon>
        <taxon>Paenimyroides</taxon>
    </lineage>
</organism>
<feature type="domain" description="DUF695" evidence="1">
    <location>
        <begin position="239"/>
        <end position="361"/>
    </location>
</feature>
<dbReference type="Proteomes" id="UP000199036">
    <property type="component" value="Unassembled WGS sequence"/>
</dbReference>